<dbReference type="RefSeq" id="WP_341472235.1">
    <property type="nucleotide sequence ID" value="NZ_CP128402.1"/>
</dbReference>
<dbReference type="GO" id="GO:0006313">
    <property type="term" value="P:DNA transposition"/>
    <property type="evidence" value="ECO:0007669"/>
    <property type="project" value="InterPro"/>
</dbReference>
<dbReference type="GO" id="GO:0043565">
    <property type="term" value="F:sequence-specific DNA binding"/>
    <property type="evidence" value="ECO:0007669"/>
    <property type="project" value="TreeGrafter"/>
</dbReference>
<dbReference type="Gene3D" id="3.30.70.1290">
    <property type="entry name" value="Transposase IS200-like"/>
    <property type="match status" value="1"/>
</dbReference>
<dbReference type="Pfam" id="PF01797">
    <property type="entry name" value="Y1_Tnp"/>
    <property type="match status" value="1"/>
</dbReference>
<proteinExistence type="predicted"/>
<evidence type="ECO:0000259" key="1">
    <source>
        <dbReference type="SMART" id="SM01321"/>
    </source>
</evidence>
<evidence type="ECO:0000313" key="5">
    <source>
        <dbReference type="Proteomes" id="UP001431572"/>
    </source>
</evidence>
<dbReference type="NCBIfam" id="NF047646">
    <property type="entry name" value="REP_Tyr_transpos"/>
    <property type="match status" value="1"/>
</dbReference>
<dbReference type="SMART" id="SM01321">
    <property type="entry name" value="Y1_Tnp"/>
    <property type="match status" value="1"/>
</dbReference>
<reference evidence="3" key="2">
    <citation type="journal article" date="2024" name="Nature">
        <title>Anoxygenic phototroph of the Chloroflexota uses a type I reaction centre.</title>
        <authorList>
            <person name="Tsuji J.M."/>
            <person name="Shaw N.A."/>
            <person name="Nagashima S."/>
            <person name="Venkiteswaran J.J."/>
            <person name="Schiff S.L."/>
            <person name="Watanabe T."/>
            <person name="Fukui M."/>
            <person name="Hanada S."/>
            <person name="Tank M."/>
            <person name="Neufeld J.D."/>
        </authorList>
    </citation>
    <scope>NUCLEOTIDE SEQUENCE</scope>
    <source>
        <strain evidence="3">L227-S17</strain>
        <plasmid evidence="3 5">unnamed2</plasmid>
    </source>
</reference>
<reference evidence="2 4" key="1">
    <citation type="submission" date="2020-06" db="EMBL/GenBank/DDBJ databases">
        <title>Anoxygenic phototrophic Chloroflexota member uses a Type I reaction center.</title>
        <authorList>
            <person name="Tsuji J.M."/>
            <person name="Shaw N.A."/>
            <person name="Nagashima S."/>
            <person name="Venkiteswaran J."/>
            <person name="Schiff S.L."/>
            <person name="Hanada S."/>
            <person name="Tank M."/>
            <person name="Neufeld J.D."/>
        </authorList>
    </citation>
    <scope>NUCLEOTIDE SEQUENCE [LARGE SCALE GENOMIC DNA]</scope>
    <source>
        <strain evidence="2">L227-S17</strain>
    </source>
</reference>
<dbReference type="Proteomes" id="UP001431572">
    <property type="component" value="Plasmid unnamed2"/>
</dbReference>
<dbReference type="PANTHER" id="PTHR36966">
    <property type="entry name" value="REP-ASSOCIATED TYROSINE TRANSPOSASE"/>
    <property type="match status" value="1"/>
</dbReference>
<evidence type="ECO:0000313" key="3">
    <source>
        <dbReference type="EMBL" id="WJW70366.1"/>
    </source>
</evidence>
<evidence type="ECO:0000313" key="4">
    <source>
        <dbReference type="Proteomes" id="UP000521676"/>
    </source>
</evidence>
<keyword evidence="3" id="KW-0614">Plasmid</keyword>
<dbReference type="InterPro" id="IPR036515">
    <property type="entry name" value="Transposase_17_sf"/>
</dbReference>
<name>A0A8T7M4X2_9CHLR</name>
<protein>
    <submittedName>
        <fullName evidence="2">Transposase</fullName>
    </submittedName>
</protein>
<evidence type="ECO:0000313" key="2">
    <source>
        <dbReference type="EMBL" id="NWJ47052.1"/>
    </source>
</evidence>
<dbReference type="InterPro" id="IPR052715">
    <property type="entry name" value="RAYT_transposase"/>
</dbReference>
<dbReference type="GO" id="GO:0004803">
    <property type="term" value="F:transposase activity"/>
    <property type="evidence" value="ECO:0007669"/>
    <property type="project" value="InterPro"/>
</dbReference>
<accession>A0A8T7M4X2</accession>
<organism evidence="2 4">
    <name type="scientific">Candidatus Chlorohelix allophototropha</name>
    <dbReference type="NCBI Taxonomy" id="3003348"/>
    <lineage>
        <taxon>Bacteria</taxon>
        <taxon>Bacillati</taxon>
        <taxon>Chloroflexota</taxon>
        <taxon>Chloroflexia</taxon>
        <taxon>Candidatus Chloroheliales</taxon>
        <taxon>Candidatus Chloroheliaceae</taxon>
        <taxon>Candidatus Chlorohelix</taxon>
    </lineage>
</organism>
<dbReference type="AlphaFoldDB" id="A0A8T7M4X2"/>
<dbReference type="SUPFAM" id="SSF143422">
    <property type="entry name" value="Transposase IS200-like"/>
    <property type="match status" value="1"/>
</dbReference>
<dbReference type="PANTHER" id="PTHR36966:SF1">
    <property type="entry name" value="REP-ASSOCIATED TYROSINE TRANSPOSASE"/>
    <property type="match status" value="1"/>
</dbReference>
<dbReference type="EMBL" id="JACATZ010000002">
    <property type="protein sequence ID" value="NWJ47052.1"/>
    <property type="molecule type" value="Genomic_DNA"/>
</dbReference>
<sequence>MAIILPPIGSQALRKGRVSEAGSLYFITKNARERINKDWSVEEKMRNGTLVQEGVPEIIFKSLAWLQEKQLIILIAYCLMPDHLHLLFQLGEKDNLASVMKRFGSFTGLEVARKTGKGNLWVEGYYDHVLRTEDEISSITTYIENNPLRAGLVENVEDWLWLSRVG</sequence>
<dbReference type="EMBL" id="CP128402">
    <property type="protein sequence ID" value="WJW70366.1"/>
    <property type="molecule type" value="Genomic_DNA"/>
</dbReference>
<gene>
    <name evidence="2" type="ORF">HXX08_14420</name>
    <name evidence="3" type="ORF">OZ401_004940</name>
</gene>
<keyword evidence="5" id="KW-1185">Reference proteome</keyword>
<geneLocation type="plasmid" evidence="3 5">
    <name>unnamed2</name>
</geneLocation>
<feature type="domain" description="Transposase IS200-like" evidence="1">
    <location>
        <begin position="20"/>
        <end position="146"/>
    </location>
</feature>
<dbReference type="InterPro" id="IPR002686">
    <property type="entry name" value="Transposase_17"/>
</dbReference>
<dbReference type="Proteomes" id="UP000521676">
    <property type="component" value="Unassembled WGS sequence"/>
</dbReference>